<protein>
    <submittedName>
        <fullName evidence="1">Uncharacterized protein</fullName>
    </submittedName>
</protein>
<sequence>MIQNSDKMNEKTLIHVKAMLKARNVSSELIKITEEEYKTSDGIKIYFVEQITASFLRTLNKTLSLNIVIYFKSATYDVLKKTNGELNLQIFHVSRFTYDLGSMIPHHKLWKRNSKEGKDYPKILAEDPACKYYDFKKNDLIIVEEDIGPRIFKVI</sequence>
<evidence type="ECO:0000313" key="2">
    <source>
        <dbReference type="Proteomes" id="UP000678193"/>
    </source>
</evidence>
<dbReference type="RefSeq" id="YP_010087967.1">
    <property type="nucleotide sequence ID" value="NC_055603.1"/>
</dbReference>
<dbReference type="Proteomes" id="UP000678193">
    <property type="component" value="Segment"/>
</dbReference>
<proteinExistence type="predicted"/>
<dbReference type="EMBL" id="MN803438">
    <property type="protein sequence ID" value="QHR78531.1"/>
    <property type="molecule type" value="Genomic_DNA"/>
</dbReference>
<name>A0A6B9XMN0_9VIRU</name>
<evidence type="ECO:0000313" key="1">
    <source>
        <dbReference type="EMBL" id="QHR78531.1"/>
    </source>
</evidence>
<reference evidence="1" key="1">
    <citation type="journal article" date="2020" name="Arch. Virol.">
        <title>Complete genome sequence and analysis of a novel lymphocystivirus detected in whitemouth croaker (Micropogonias furnieri): lymphocystis disease virus 4.</title>
        <authorList>
            <person name="Doszpoly A."/>
            <person name="Kajan G.L."/>
            <person name="Puentes R."/>
            <person name="Perretta A."/>
        </authorList>
    </citation>
    <scope>NUCLEOTIDE SEQUENCE</scope>
    <source>
        <strain evidence="1">LCDV-WC</strain>
    </source>
</reference>
<organism evidence="1 2">
    <name type="scientific">Lymphocystis disease virus 4</name>
    <dbReference type="NCBI Taxonomy" id="2704413"/>
    <lineage>
        <taxon>Viruses</taxon>
        <taxon>Varidnaviria</taxon>
        <taxon>Bamfordvirae</taxon>
        <taxon>Nucleocytoviricota</taxon>
        <taxon>Megaviricetes</taxon>
        <taxon>Pimascovirales</taxon>
        <taxon>Pimascovirales incertae sedis</taxon>
        <taxon>Iridoviridae</taxon>
        <taxon>Alphairidovirinae</taxon>
        <taxon>Lymphocystivirus</taxon>
        <taxon>Lymphocystivirus micropogonias1</taxon>
    </lineage>
</organism>
<dbReference type="GeneID" id="65103300"/>
<accession>A0A6B9XMN0</accession>
<dbReference type="KEGG" id="vg:65103300"/>
<keyword evidence="2" id="KW-1185">Reference proteome</keyword>